<evidence type="ECO:0000259" key="1">
    <source>
        <dbReference type="SMART" id="SM00901"/>
    </source>
</evidence>
<evidence type="ECO:0000313" key="3">
    <source>
        <dbReference type="Proteomes" id="UP000617628"/>
    </source>
</evidence>
<gene>
    <name evidence="2" type="ORF">JIN87_18025</name>
</gene>
<comment type="caution">
    <text evidence="2">The sequence shown here is derived from an EMBL/GenBank/DDBJ whole genome shotgun (WGS) entry which is preliminary data.</text>
</comment>
<proteinExistence type="predicted"/>
<protein>
    <submittedName>
        <fullName evidence="2">FRG domain-containing protein</fullName>
    </submittedName>
</protein>
<sequence length="372" mass="42201">MNNNSTSLSGQWLGTFDGTSPGFAFLSIEPDRPTTGIATIVQDAPIPPSRLEFQVNLNGKNVSADLIQTLAFNIEDGDLVPAETYHEQNEDVVFDPSISIVGSLSENTLSGTWSGHNATSPFSLELIEPNKATNADYTLTWLDYKKYIQENTAELSGILYRGQTNSTWNLSTSLHRSCRFNHLRYVREDLPRLEHQINAVSDRTFNLSNIDDFGTFLSLAQHHGYPTPLLDWTKSPYIAAFFAFDTPSPESDFSRIYIFDSDSWTADTTQSNRILDPTPNLSIKELPARNNPRHVPQQSVHSYTNIHNIEWFIRYFEKRKQRKYLTTVDIPQQERLTINRDLELMGITNASLFPGIDGICKSLRKSHFPFSQ</sequence>
<reference evidence="2" key="1">
    <citation type="submission" date="2021-01" db="EMBL/GenBank/DDBJ databases">
        <title>Modified the classification status of verrucomicrobia.</title>
        <authorList>
            <person name="Feng X."/>
        </authorList>
    </citation>
    <scope>NUCLEOTIDE SEQUENCE</scope>
    <source>
        <strain evidence="2">KCTC 13126</strain>
    </source>
</reference>
<name>A0A934RW23_9BACT</name>
<dbReference type="AlphaFoldDB" id="A0A934RW23"/>
<feature type="domain" description="FRG" evidence="1">
    <location>
        <begin position="154"/>
        <end position="257"/>
    </location>
</feature>
<dbReference type="RefSeq" id="WP_200356999.1">
    <property type="nucleotide sequence ID" value="NZ_JAENIL010000035.1"/>
</dbReference>
<keyword evidence="3" id="KW-1185">Reference proteome</keyword>
<organism evidence="2 3">
    <name type="scientific">Pelagicoccus mobilis</name>
    <dbReference type="NCBI Taxonomy" id="415221"/>
    <lineage>
        <taxon>Bacteria</taxon>
        <taxon>Pseudomonadati</taxon>
        <taxon>Verrucomicrobiota</taxon>
        <taxon>Opitutia</taxon>
        <taxon>Puniceicoccales</taxon>
        <taxon>Pelagicoccaceae</taxon>
        <taxon>Pelagicoccus</taxon>
    </lineage>
</organism>
<dbReference type="InterPro" id="IPR014966">
    <property type="entry name" value="FRG-dom"/>
</dbReference>
<dbReference type="SMART" id="SM00901">
    <property type="entry name" value="FRG"/>
    <property type="match status" value="1"/>
</dbReference>
<accession>A0A934RW23</accession>
<dbReference type="EMBL" id="JAENIL010000035">
    <property type="protein sequence ID" value="MBK1878785.1"/>
    <property type="molecule type" value="Genomic_DNA"/>
</dbReference>
<dbReference type="Pfam" id="PF08867">
    <property type="entry name" value="FRG"/>
    <property type="match status" value="1"/>
</dbReference>
<evidence type="ECO:0000313" key="2">
    <source>
        <dbReference type="EMBL" id="MBK1878785.1"/>
    </source>
</evidence>
<dbReference type="Proteomes" id="UP000617628">
    <property type="component" value="Unassembled WGS sequence"/>
</dbReference>